<dbReference type="Gene3D" id="3.40.630.30">
    <property type="match status" value="1"/>
</dbReference>
<accession>A0A429ZZF2</accession>
<dbReference type="RefSeq" id="WP_125983691.1">
    <property type="nucleotide sequence ID" value="NZ_NGJS01000005.1"/>
</dbReference>
<dbReference type="GO" id="GO:0016747">
    <property type="term" value="F:acyltransferase activity, transferring groups other than amino-acyl groups"/>
    <property type="evidence" value="ECO:0007669"/>
    <property type="project" value="InterPro"/>
</dbReference>
<evidence type="ECO:0000313" key="2">
    <source>
        <dbReference type="EMBL" id="RST99374.1"/>
    </source>
</evidence>
<gene>
    <name evidence="2" type="ORF">CBF37_05230</name>
</gene>
<dbReference type="Pfam" id="PF13302">
    <property type="entry name" value="Acetyltransf_3"/>
    <property type="match status" value="1"/>
</dbReference>
<dbReference type="AlphaFoldDB" id="A0A429ZZF2"/>
<feature type="domain" description="N-acetyltransferase" evidence="1">
    <location>
        <begin position="7"/>
        <end position="80"/>
    </location>
</feature>
<organism evidence="2 3">
    <name type="scientific">Vagococcus vulneris</name>
    <dbReference type="NCBI Taxonomy" id="1977869"/>
    <lineage>
        <taxon>Bacteria</taxon>
        <taxon>Bacillati</taxon>
        <taxon>Bacillota</taxon>
        <taxon>Bacilli</taxon>
        <taxon>Lactobacillales</taxon>
        <taxon>Enterococcaceae</taxon>
        <taxon>Vagococcus</taxon>
    </lineage>
</organism>
<dbReference type="Proteomes" id="UP000287857">
    <property type="component" value="Unassembled WGS sequence"/>
</dbReference>
<dbReference type="OrthoDB" id="9798081at2"/>
<dbReference type="InterPro" id="IPR000182">
    <property type="entry name" value="GNAT_dom"/>
</dbReference>
<protein>
    <recommendedName>
        <fullName evidence="1">N-acetyltransferase domain-containing protein</fullName>
    </recommendedName>
</protein>
<dbReference type="SUPFAM" id="SSF55729">
    <property type="entry name" value="Acyl-CoA N-acyltransferases (Nat)"/>
    <property type="match status" value="1"/>
</dbReference>
<evidence type="ECO:0000313" key="3">
    <source>
        <dbReference type="Proteomes" id="UP000287857"/>
    </source>
</evidence>
<proteinExistence type="predicted"/>
<evidence type="ECO:0000259" key="1">
    <source>
        <dbReference type="Pfam" id="PF13302"/>
    </source>
</evidence>
<dbReference type="EMBL" id="NGJS01000005">
    <property type="protein sequence ID" value="RST99374.1"/>
    <property type="molecule type" value="Genomic_DNA"/>
</dbReference>
<sequence>MLFSSNRLFFKQITYQEKDILADILQDERLMHLGRGKTYTESEVSVWFNKIQDLYKSPGYSYWLITESSTKRVVGIAGLLPTIID</sequence>
<comment type="caution">
    <text evidence="2">The sequence shown here is derived from an EMBL/GenBank/DDBJ whole genome shotgun (WGS) entry which is preliminary data.</text>
</comment>
<keyword evidence="3" id="KW-1185">Reference proteome</keyword>
<reference evidence="2 3" key="1">
    <citation type="submission" date="2017-05" db="EMBL/GenBank/DDBJ databases">
        <title>Vagococcus spp. assemblies.</title>
        <authorList>
            <person name="Gulvik C.A."/>
        </authorList>
    </citation>
    <scope>NUCLEOTIDE SEQUENCE [LARGE SCALE GENOMIC DNA]</scope>
    <source>
        <strain evidence="2 3">SS1995</strain>
    </source>
</reference>
<name>A0A429ZZF2_9ENTE</name>
<dbReference type="InterPro" id="IPR016181">
    <property type="entry name" value="Acyl_CoA_acyltransferase"/>
</dbReference>